<feature type="transmembrane region" description="Helical" evidence="6">
    <location>
        <begin position="305"/>
        <end position="326"/>
    </location>
</feature>
<feature type="transmembrane region" description="Helical" evidence="6">
    <location>
        <begin position="9"/>
        <end position="29"/>
    </location>
</feature>
<feature type="transmembrane region" description="Helical" evidence="6">
    <location>
        <begin position="68"/>
        <end position="87"/>
    </location>
</feature>
<dbReference type="RefSeq" id="WP_306077481.1">
    <property type="nucleotide sequence ID" value="NZ_JAROBZ020000001.1"/>
</dbReference>
<keyword evidence="3 6" id="KW-0812">Transmembrane</keyword>
<name>A0ABV4YQ44_9BACI</name>
<evidence type="ECO:0000256" key="5">
    <source>
        <dbReference type="ARBA" id="ARBA00023136"/>
    </source>
</evidence>
<reference evidence="8 9" key="1">
    <citation type="submission" date="2024-05" db="EMBL/GenBank/DDBJ databases">
        <authorList>
            <person name="Venkateswaran K."/>
        </authorList>
    </citation>
    <scope>NUCLEOTIDE SEQUENCE [LARGE SCALE GENOMIC DNA]</scope>
    <source>
        <strain evidence="8 9">179-C4-2-HS</strain>
    </source>
</reference>
<feature type="transmembrane region" description="Helical" evidence="6">
    <location>
        <begin position="338"/>
        <end position="360"/>
    </location>
</feature>
<evidence type="ECO:0000256" key="4">
    <source>
        <dbReference type="ARBA" id="ARBA00022989"/>
    </source>
</evidence>
<evidence type="ECO:0000313" key="9">
    <source>
        <dbReference type="Proteomes" id="UP001241748"/>
    </source>
</evidence>
<dbReference type="InterPro" id="IPR036259">
    <property type="entry name" value="MFS_trans_sf"/>
</dbReference>
<dbReference type="InterPro" id="IPR011701">
    <property type="entry name" value="MFS"/>
</dbReference>
<dbReference type="PANTHER" id="PTHR23530:SF1">
    <property type="entry name" value="PERMEASE, MAJOR FACILITATOR SUPERFAMILY-RELATED"/>
    <property type="match status" value="1"/>
</dbReference>
<dbReference type="Gene3D" id="1.20.1250.20">
    <property type="entry name" value="MFS general substrate transporter like domains"/>
    <property type="match status" value="1"/>
</dbReference>
<keyword evidence="9" id="KW-1185">Reference proteome</keyword>
<feature type="transmembrane region" description="Helical" evidence="6">
    <location>
        <begin position="35"/>
        <end position="56"/>
    </location>
</feature>
<feature type="transmembrane region" description="Helical" evidence="6">
    <location>
        <begin position="137"/>
        <end position="157"/>
    </location>
</feature>
<comment type="subcellular location">
    <subcellularLocation>
        <location evidence="1">Cell membrane</location>
        <topology evidence="1">Multi-pass membrane protein</topology>
    </subcellularLocation>
</comment>
<evidence type="ECO:0000256" key="6">
    <source>
        <dbReference type="SAM" id="Phobius"/>
    </source>
</evidence>
<feature type="transmembrane region" description="Helical" evidence="6">
    <location>
        <begin position="163"/>
        <end position="180"/>
    </location>
</feature>
<evidence type="ECO:0000259" key="7">
    <source>
        <dbReference type="PROSITE" id="PS50850"/>
    </source>
</evidence>
<evidence type="ECO:0000256" key="1">
    <source>
        <dbReference type="ARBA" id="ARBA00004651"/>
    </source>
</evidence>
<dbReference type="InterPro" id="IPR005829">
    <property type="entry name" value="Sugar_transporter_CS"/>
</dbReference>
<feature type="domain" description="Major facilitator superfamily (MFS) profile" evidence="7">
    <location>
        <begin position="1"/>
        <end position="386"/>
    </location>
</feature>
<feature type="transmembrane region" description="Helical" evidence="6">
    <location>
        <begin position="244"/>
        <end position="274"/>
    </location>
</feature>
<accession>A0ABV4YQ44</accession>
<keyword evidence="5 6" id="KW-0472">Membrane</keyword>
<feature type="transmembrane region" description="Helical" evidence="6">
    <location>
        <begin position="214"/>
        <end position="232"/>
    </location>
</feature>
<dbReference type="Proteomes" id="UP001241748">
    <property type="component" value="Unassembled WGS sequence"/>
</dbReference>
<dbReference type="InterPro" id="IPR053160">
    <property type="entry name" value="MFS_DHA3_Transporter"/>
</dbReference>
<feature type="transmembrane region" description="Helical" evidence="6">
    <location>
        <begin position="366"/>
        <end position="385"/>
    </location>
</feature>
<sequence length="392" mass="43815">MMVNNVNKLYLIIFFHNLIPAYVIERLFWEQRGMTVLMVVLCEIIYAVSIIIFEIPTGVFADKIGRKTLLAFGAVLSVFEFIILLFAYEFWTFALVVFLAGISSACTSGAWNALLYDSLLTDKKQESFEKIVGRMNSLDFIASLLAALSGSVLAKYVGFEFNYIVSAASMFLGMVLTLLLKEPPRNRQQRKNEKSQSAFMVYVRKSITFYKTNPKVVTIITNAMGIAAFITYLDEFWQLYLDEIGFSVLFFGLFSACISLARIPGNLLAAYLLIYFKAQSIILFILGITTVCFFMTAIFPGVIGLSMIILIFLASGVIDPVVTGFLHHHGSSEIRATIESVQSLIESIITFTVGIGFGMISSSFSILSGFLFLGVISCLFFFYFLEKGFVKN</sequence>
<keyword evidence="2" id="KW-0813">Transport</keyword>
<evidence type="ECO:0000256" key="2">
    <source>
        <dbReference type="ARBA" id="ARBA00022448"/>
    </source>
</evidence>
<dbReference type="Pfam" id="PF07690">
    <property type="entry name" value="MFS_1"/>
    <property type="match status" value="1"/>
</dbReference>
<feature type="transmembrane region" description="Helical" evidence="6">
    <location>
        <begin position="93"/>
        <end position="116"/>
    </location>
</feature>
<dbReference type="SUPFAM" id="SSF103473">
    <property type="entry name" value="MFS general substrate transporter"/>
    <property type="match status" value="1"/>
</dbReference>
<dbReference type="InterPro" id="IPR020846">
    <property type="entry name" value="MFS_dom"/>
</dbReference>
<organism evidence="8 9">
    <name type="scientific">Neobacillus driksii</name>
    <dbReference type="NCBI Taxonomy" id="3035913"/>
    <lineage>
        <taxon>Bacteria</taxon>
        <taxon>Bacillati</taxon>
        <taxon>Bacillota</taxon>
        <taxon>Bacilli</taxon>
        <taxon>Bacillales</taxon>
        <taxon>Bacillaceae</taxon>
        <taxon>Neobacillus</taxon>
    </lineage>
</organism>
<evidence type="ECO:0000256" key="3">
    <source>
        <dbReference type="ARBA" id="ARBA00022692"/>
    </source>
</evidence>
<dbReference type="PROSITE" id="PS50850">
    <property type="entry name" value="MFS"/>
    <property type="match status" value="1"/>
</dbReference>
<keyword evidence="4 6" id="KW-1133">Transmembrane helix</keyword>
<comment type="caution">
    <text evidence="8">The sequence shown here is derived from an EMBL/GenBank/DDBJ whole genome shotgun (WGS) entry which is preliminary data.</text>
</comment>
<feature type="transmembrane region" description="Helical" evidence="6">
    <location>
        <begin position="281"/>
        <end position="299"/>
    </location>
</feature>
<dbReference type="PROSITE" id="PS00216">
    <property type="entry name" value="SUGAR_TRANSPORT_1"/>
    <property type="match status" value="1"/>
</dbReference>
<gene>
    <name evidence="8" type="ORF">P5G62_007645</name>
</gene>
<proteinExistence type="predicted"/>
<dbReference type="PANTHER" id="PTHR23530">
    <property type="entry name" value="TRANSPORT PROTEIN-RELATED"/>
    <property type="match status" value="1"/>
</dbReference>
<evidence type="ECO:0000313" key="8">
    <source>
        <dbReference type="EMBL" id="MFB3166981.1"/>
    </source>
</evidence>
<protein>
    <submittedName>
        <fullName evidence="8">MFS transporter</fullName>
    </submittedName>
</protein>
<dbReference type="EMBL" id="JAROBZ020000001">
    <property type="protein sequence ID" value="MFB3166981.1"/>
    <property type="molecule type" value="Genomic_DNA"/>
</dbReference>